<dbReference type="HOGENOM" id="CLU_1968857_0_0_5"/>
<evidence type="ECO:0000256" key="1">
    <source>
        <dbReference type="SAM" id="SignalP"/>
    </source>
</evidence>
<dbReference type="eggNOG" id="ENOG50313PI">
    <property type="taxonomic scope" value="Bacteria"/>
</dbReference>
<evidence type="ECO:0008006" key="4">
    <source>
        <dbReference type="Google" id="ProtNLM"/>
    </source>
</evidence>
<evidence type="ECO:0000313" key="2">
    <source>
        <dbReference type="EMBL" id="ABE38980.1"/>
    </source>
</evidence>
<feature type="chain" id="PRO_5004182052" description="UrcA family protein" evidence="1">
    <location>
        <begin position="23"/>
        <end position="124"/>
    </location>
</feature>
<name>Q13AA9_RHOPS</name>
<accession>Q13AA9</accession>
<protein>
    <recommendedName>
        <fullName evidence="4">UrcA family protein</fullName>
    </recommendedName>
</protein>
<dbReference type="KEGG" id="rpd:RPD_1744"/>
<evidence type="ECO:0000313" key="3">
    <source>
        <dbReference type="Proteomes" id="UP000001818"/>
    </source>
</evidence>
<proteinExistence type="predicted"/>
<dbReference type="BioCyc" id="RPAL316057:RPD_RS08775-MONOMER"/>
<dbReference type="Proteomes" id="UP000001818">
    <property type="component" value="Chromosome"/>
</dbReference>
<dbReference type="EMBL" id="CP000283">
    <property type="protein sequence ID" value="ABE38980.1"/>
    <property type="molecule type" value="Genomic_DNA"/>
</dbReference>
<keyword evidence="1" id="KW-0732">Signal</keyword>
<gene>
    <name evidence="2" type="ordered locus">RPD_1744</name>
</gene>
<dbReference type="STRING" id="316057.RPD_1744"/>
<reference evidence="2 3" key="1">
    <citation type="submission" date="2006-03" db="EMBL/GenBank/DDBJ databases">
        <title>Complete sequence of Rhodopseudomonas palustris BisB5.</title>
        <authorList>
            <consortium name="US DOE Joint Genome Institute"/>
            <person name="Copeland A."/>
            <person name="Lucas S."/>
            <person name="Lapidus A."/>
            <person name="Barry K."/>
            <person name="Detter J.C."/>
            <person name="Glavina del Rio T."/>
            <person name="Hammon N."/>
            <person name="Israni S."/>
            <person name="Dalin E."/>
            <person name="Tice H."/>
            <person name="Pitluck S."/>
            <person name="Chain P."/>
            <person name="Malfatti S."/>
            <person name="Shin M."/>
            <person name="Vergez L."/>
            <person name="Schmutz J."/>
            <person name="Larimer F."/>
            <person name="Land M."/>
            <person name="Hauser L."/>
            <person name="Pelletier D.A."/>
            <person name="Kyrpides N."/>
            <person name="Lykidis A."/>
            <person name="Oda Y."/>
            <person name="Harwood C.S."/>
            <person name="Richardson P."/>
        </authorList>
    </citation>
    <scope>NUCLEOTIDE SEQUENCE [LARGE SCALE GENOMIC DNA]</scope>
    <source>
        <strain evidence="2 3">BisB5</strain>
    </source>
</reference>
<sequence>MSPLNYLAVVSACVLLIGPATAQGIAQTSPSQNQDSPVRVQTSVTLFHAGPVGVGEQAQKLFDQARRVVYEMASRECDLLRATIAKDCRLESVNSNIRQSDLRQQQQQDGYHVTGSIALTITLK</sequence>
<dbReference type="AlphaFoldDB" id="Q13AA9"/>
<feature type="signal peptide" evidence="1">
    <location>
        <begin position="1"/>
        <end position="22"/>
    </location>
</feature>
<organism evidence="2 3">
    <name type="scientific">Rhodopseudomonas palustris (strain BisB5)</name>
    <dbReference type="NCBI Taxonomy" id="316057"/>
    <lineage>
        <taxon>Bacteria</taxon>
        <taxon>Pseudomonadati</taxon>
        <taxon>Pseudomonadota</taxon>
        <taxon>Alphaproteobacteria</taxon>
        <taxon>Hyphomicrobiales</taxon>
        <taxon>Nitrobacteraceae</taxon>
        <taxon>Rhodopseudomonas</taxon>
    </lineage>
</organism>